<evidence type="ECO:0000256" key="4">
    <source>
        <dbReference type="ARBA" id="ARBA00023136"/>
    </source>
</evidence>
<dbReference type="GO" id="GO:0097320">
    <property type="term" value="P:plasma membrane tubulation"/>
    <property type="evidence" value="ECO:0007669"/>
    <property type="project" value="TreeGrafter"/>
</dbReference>
<evidence type="ECO:0000256" key="3">
    <source>
        <dbReference type="ARBA" id="ARBA00022443"/>
    </source>
</evidence>
<dbReference type="InterPro" id="IPR036028">
    <property type="entry name" value="SH3-like_dom_sf"/>
</dbReference>
<dbReference type="SUPFAM" id="SSF64268">
    <property type="entry name" value="PX domain"/>
    <property type="match status" value="1"/>
</dbReference>
<evidence type="ECO:0008006" key="12">
    <source>
        <dbReference type="Google" id="ProtNLM"/>
    </source>
</evidence>
<dbReference type="SMART" id="SM00312">
    <property type="entry name" value="PX"/>
    <property type="match status" value="1"/>
</dbReference>
<evidence type="ECO:0000313" key="10">
    <source>
        <dbReference type="EnsemblMetazoa" id="tetur01g08880.1"/>
    </source>
</evidence>
<evidence type="ECO:0000259" key="8">
    <source>
        <dbReference type="PROSITE" id="PS50002"/>
    </source>
</evidence>
<feature type="domain" description="SH3" evidence="8">
    <location>
        <begin position="7"/>
        <end position="69"/>
    </location>
</feature>
<keyword evidence="4" id="KW-0472">Membrane</keyword>
<dbReference type="CDD" id="cd06862">
    <property type="entry name" value="PX_SNX9_18_like"/>
    <property type="match status" value="1"/>
</dbReference>
<dbReference type="HOGENOM" id="CLU_021494_1_0_1"/>
<evidence type="ECO:0000256" key="1">
    <source>
        <dbReference type="ARBA" id="ARBA00004156"/>
    </source>
</evidence>
<dbReference type="GO" id="GO:0030659">
    <property type="term" value="C:cytoplasmic vesicle membrane"/>
    <property type="evidence" value="ECO:0007669"/>
    <property type="project" value="UniProtKB-SubCell"/>
</dbReference>
<feature type="domain" description="PX" evidence="9">
    <location>
        <begin position="223"/>
        <end position="333"/>
    </location>
</feature>
<evidence type="ECO:0000259" key="9">
    <source>
        <dbReference type="PROSITE" id="PS50195"/>
    </source>
</evidence>
<dbReference type="AlphaFoldDB" id="T1JS13"/>
<dbReference type="InterPro" id="IPR036871">
    <property type="entry name" value="PX_dom_sf"/>
</dbReference>
<evidence type="ECO:0000256" key="6">
    <source>
        <dbReference type="PROSITE-ProRule" id="PRU00192"/>
    </source>
</evidence>
<dbReference type="Pfam" id="PF00018">
    <property type="entry name" value="SH3_1"/>
    <property type="match status" value="1"/>
</dbReference>
<dbReference type="InterPro" id="IPR001452">
    <property type="entry name" value="SH3_domain"/>
</dbReference>
<evidence type="ECO:0000256" key="5">
    <source>
        <dbReference type="ARBA" id="ARBA00023329"/>
    </source>
</evidence>
<dbReference type="GO" id="GO:0016197">
    <property type="term" value="P:endosomal transport"/>
    <property type="evidence" value="ECO:0007669"/>
    <property type="project" value="TreeGrafter"/>
</dbReference>
<dbReference type="Gene3D" id="2.30.30.40">
    <property type="entry name" value="SH3 Domains"/>
    <property type="match status" value="1"/>
</dbReference>
<organism evidence="10 11">
    <name type="scientific">Tetranychus urticae</name>
    <name type="common">Two-spotted spider mite</name>
    <dbReference type="NCBI Taxonomy" id="32264"/>
    <lineage>
        <taxon>Eukaryota</taxon>
        <taxon>Metazoa</taxon>
        <taxon>Ecdysozoa</taxon>
        <taxon>Arthropoda</taxon>
        <taxon>Chelicerata</taxon>
        <taxon>Arachnida</taxon>
        <taxon>Acari</taxon>
        <taxon>Acariformes</taxon>
        <taxon>Trombidiformes</taxon>
        <taxon>Prostigmata</taxon>
        <taxon>Eleutherengona</taxon>
        <taxon>Raphignathae</taxon>
        <taxon>Tetranychoidea</taxon>
        <taxon>Tetranychidae</taxon>
        <taxon>Tetranychus</taxon>
    </lineage>
</organism>
<reference evidence="11" key="1">
    <citation type="submission" date="2011-08" db="EMBL/GenBank/DDBJ databases">
        <authorList>
            <person name="Rombauts S."/>
        </authorList>
    </citation>
    <scope>NUCLEOTIDE SEQUENCE</scope>
    <source>
        <strain evidence="11">London</strain>
    </source>
</reference>
<dbReference type="PANTHER" id="PTHR45827">
    <property type="entry name" value="SORTING NEXIN"/>
    <property type="match status" value="1"/>
</dbReference>
<evidence type="ECO:0000256" key="7">
    <source>
        <dbReference type="SAM" id="MobiDB-lite"/>
    </source>
</evidence>
<reference evidence="10" key="2">
    <citation type="submission" date="2015-06" db="UniProtKB">
        <authorList>
            <consortium name="EnsemblMetazoa"/>
        </authorList>
    </citation>
    <scope>IDENTIFICATION</scope>
</reference>
<dbReference type="SUPFAM" id="SSF103657">
    <property type="entry name" value="BAR/IMD domain-like"/>
    <property type="match status" value="1"/>
</dbReference>
<feature type="compositionally biased region" description="Gly residues" evidence="7">
    <location>
        <begin position="133"/>
        <end position="151"/>
    </location>
</feature>
<dbReference type="PROSITE" id="PS50195">
    <property type="entry name" value="PX"/>
    <property type="match status" value="1"/>
</dbReference>
<dbReference type="GO" id="GO:0035091">
    <property type="term" value="F:phosphatidylinositol binding"/>
    <property type="evidence" value="ECO:0007669"/>
    <property type="project" value="InterPro"/>
</dbReference>
<dbReference type="Pfam" id="PF10456">
    <property type="entry name" value="BAR_3_WASP_bdg"/>
    <property type="match status" value="1"/>
</dbReference>
<keyword evidence="5" id="KW-0968">Cytoplasmic vesicle</keyword>
<dbReference type="PANTHER" id="PTHR45827:SF1">
    <property type="entry name" value="SORTING NEXIN"/>
    <property type="match status" value="1"/>
</dbReference>
<name>T1JS13_TETUR</name>
<dbReference type="InterPro" id="IPR019497">
    <property type="entry name" value="Sorting_nexin_WASP-bd-dom"/>
</dbReference>
<dbReference type="InterPro" id="IPR001683">
    <property type="entry name" value="PX_dom"/>
</dbReference>
<dbReference type="Gene3D" id="3.30.1520.10">
    <property type="entry name" value="Phox-like domain"/>
    <property type="match status" value="1"/>
</dbReference>
<dbReference type="FunFam" id="3.30.1520.10:FF:000004">
    <property type="entry name" value="Sorting nexin"/>
    <property type="match status" value="1"/>
</dbReference>
<dbReference type="SUPFAM" id="SSF50044">
    <property type="entry name" value="SH3-domain"/>
    <property type="match status" value="1"/>
</dbReference>
<evidence type="ECO:0000256" key="2">
    <source>
        <dbReference type="ARBA" id="ARBA00010883"/>
    </source>
</evidence>
<feature type="compositionally biased region" description="Polar residues" evidence="7">
    <location>
        <begin position="154"/>
        <end position="165"/>
    </location>
</feature>
<gene>
    <name evidence="10" type="primary">107359156</name>
</gene>
<feature type="compositionally biased region" description="Low complexity" evidence="7">
    <location>
        <begin position="79"/>
        <end position="92"/>
    </location>
</feature>
<comment type="subcellular location">
    <subcellularLocation>
        <location evidence="1">Cytoplasmic vesicle membrane</location>
    </subcellularLocation>
</comment>
<dbReference type="Proteomes" id="UP000015104">
    <property type="component" value="Unassembled WGS sequence"/>
</dbReference>
<dbReference type="PROSITE" id="PS50002">
    <property type="entry name" value="SH3"/>
    <property type="match status" value="1"/>
</dbReference>
<feature type="region of interest" description="Disordered" evidence="7">
    <location>
        <begin position="77"/>
        <end position="165"/>
    </location>
</feature>
<dbReference type="CDD" id="cd11763">
    <property type="entry name" value="SH3_SNX9_like"/>
    <property type="match status" value="1"/>
</dbReference>
<dbReference type="InterPro" id="IPR027267">
    <property type="entry name" value="AH/BAR_dom_sf"/>
</dbReference>
<protein>
    <recommendedName>
        <fullName evidence="12">Sorting nexin</fullName>
    </recommendedName>
</protein>
<evidence type="ECO:0000313" key="11">
    <source>
        <dbReference type="Proteomes" id="UP000015104"/>
    </source>
</evidence>
<dbReference type="GO" id="GO:0006897">
    <property type="term" value="P:endocytosis"/>
    <property type="evidence" value="ECO:0007669"/>
    <property type="project" value="TreeGrafter"/>
</dbReference>
<sequence length="565" mass="64036">MSHLSTNGTAQCRVLYDFQAQPGTGELDIYADEILTVLRQDVGEGWWEGCNSRGEQGLFPAGYVELIQSTNNTTEHDFFSPVTSSSVSSTFNPPVPNFPPPSGPTNIGQMQENNYDQGDDWGDEDWDDDDSQGSGGDTIGAGAGSGSGFGSGPNPAQSSLSLASGKSQLPVKKSINRFSTFVKSGGEDFILGSKTRKVPCDAYIYIIETSSNEIMWAPAKSEYYCTITAPKKESKLKGLKTYTAYKLTPSFNNIMVSRRYKHFDWLYGCLTDKFMAIPIPWLPAKQISGRFSEEFIEHRKIQLQLWVNRICRHPVISQADVWMHFITCTDDKKRWKTGKRRAEKDEFTGGSFFYTLQPPTVPLEVTFVESRTESFGKFVKKMDESIQFMSDVVIDQCRKYSGAYKKEMQKISIALNSFASAYDTSDYIDHQLNEAIRGTGDTFDRIAKMYEEQPKYDFEPLSYVLHEYKGILSAWPEILDLNKQALGRKKDYLRLRDEGKAEDKVVESVSQRADVVSYAMLAEINHFQKERISDTKQMMKSFVQAQLEFYQRISNELSEALKMYD</sequence>
<comment type="similarity">
    <text evidence="2">Belongs to the sorting nexin family.</text>
</comment>
<dbReference type="GO" id="GO:0005886">
    <property type="term" value="C:plasma membrane"/>
    <property type="evidence" value="ECO:0007669"/>
    <property type="project" value="TreeGrafter"/>
</dbReference>
<dbReference type="EMBL" id="CAEY01000458">
    <property type="status" value="NOT_ANNOTATED_CDS"/>
    <property type="molecule type" value="Genomic_DNA"/>
</dbReference>
<dbReference type="EnsemblMetazoa" id="tetur01g08880.1">
    <property type="protein sequence ID" value="tetur01g08880.1"/>
    <property type="gene ID" value="tetur01g08880"/>
</dbReference>
<dbReference type="STRING" id="32264.T1JS13"/>
<proteinExistence type="inferred from homology"/>
<accession>T1JS13</accession>
<feature type="compositionally biased region" description="Pro residues" evidence="7">
    <location>
        <begin position="93"/>
        <end position="103"/>
    </location>
</feature>
<dbReference type="OMA" id="MDDSTMQ"/>
<dbReference type="Pfam" id="PF00787">
    <property type="entry name" value="PX"/>
    <property type="match status" value="1"/>
</dbReference>
<keyword evidence="3 6" id="KW-0728">SH3 domain</keyword>
<dbReference type="KEGG" id="tut:107359156"/>
<dbReference type="eggNOG" id="KOG2528">
    <property type="taxonomic scope" value="Eukaryota"/>
</dbReference>
<dbReference type="SMART" id="SM00326">
    <property type="entry name" value="SH3"/>
    <property type="match status" value="1"/>
</dbReference>
<feature type="compositionally biased region" description="Acidic residues" evidence="7">
    <location>
        <begin position="117"/>
        <end position="131"/>
    </location>
</feature>
<keyword evidence="11" id="KW-1185">Reference proteome</keyword>
<dbReference type="Gene3D" id="1.20.1270.60">
    <property type="entry name" value="Arfaptin homology (AH) domain/BAR domain"/>
    <property type="match status" value="1"/>
</dbReference>
<dbReference type="OrthoDB" id="10254720at2759"/>